<evidence type="ECO:0000313" key="3">
    <source>
        <dbReference type="Proteomes" id="UP000271339"/>
    </source>
</evidence>
<evidence type="ECO:0000313" key="2">
    <source>
        <dbReference type="EMBL" id="RMA57107.1"/>
    </source>
</evidence>
<dbReference type="Pfam" id="PF18990">
    <property type="entry name" value="DUF5723"/>
    <property type="match status" value="1"/>
</dbReference>
<feature type="domain" description="DUF5723" evidence="1">
    <location>
        <begin position="38"/>
        <end position="445"/>
    </location>
</feature>
<name>A0A3L9YC88_9FLAO</name>
<accession>A0A3L9YC88</accession>
<proteinExistence type="predicted"/>
<dbReference type="RefSeq" id="WP_121908526.1">
    <property type="nucleotide sequence ID" value="NZ_REFC01000015.1"/>
</dbReference>
<dbReference type="InterPro" id="IPR043781">
    <property type="entry name" value="DUF5723"/>
</dbReference>
<evidence type="ECO:0000259" key="1">
    <source>
        <dbReference type="Pfam" id="PF18990"/>
    </source>
</evidence>
<dbReference type="EMBL" id="REFC01000015">
    <property type="protein sequence ID" value="RMA57107.1"/>
    <property type="molecule type" value="Genomic_DNA"/>
</dbReference>
<sequence length="472" mass="52568">MRNLIILFIAFWADAAIGQNKQVLFGLEEVPQNIMLNPGSKVPQKSHYGIPFFSQIHINGGASGVSTFDIFGKSAVDINTRIENKLYELTDKDFFTATQQLDLINFGWTGKSKLFYSGGIYQELDFIFYFPKDLAVLAWEGNREFIGYDFDLGEISTTGDFMTVFHFGVNKQINSKLTAGVRAKIYSSMFSFKSTHNSGTFTTELGDENSPNVYEHKLQNVDISVETSGYASLRELDGAGEVTSEILGRAFFGGNLGVGIDLGATYDISNRFTATASILDFGAIFHTKDVENYRARSSYTLDGIELIFPPIVDGQGTLPYYEDLEDEVEREVPIDTLHNSYTQMRPVKFNAGLRYSFGKPTDGGTDCNCYNMSGGVSRNQAVGLQYYSIFRPKGPQHAATIFYYRRLFNFLSAKATYTMDSYSSSNVGFGIVTDLGKFNFYVAADNLQSYGNLAKAKSVSLQLGFNLKIDRE</sequence>
<dbReference type="Proteomes" id="UP000271339">
    <property type="component" value="Unassembled WGS sequence"/>
</dbReference>
<comment type="caution">
    <text evidence="2">The sequence shown here is derived from an EMBL/GenBank/DDBJ whole genome shotgun (WGS) entry which is preliminary data.</text>
</comment>
<gene>
    <name evidence="2" type="ORF">BXY75_2988</name>
</gene>
<reference evidence="2 3" key="1">
    <citation type="submission" date="2018-10" db="EMBL/GenBank/DDBJ databases">
        <title>Genomic Encyclopedia of Archaeal and Bacterial Type Strains, Phase II (KMG-II): from individual species to whole genera.</title>
        <authorList>
            <person name="Goeker M."/>
        </authorList>
    </citation>
    <scope>NUCLEOTIDE SEQUENCE [LARGE SCALE GENOMIC DNA]</scope>
    <source>
        <strain evidence="2 3">DSM 23424</strain>
    </source>
</reference>
<protein>
    <recommendedName>
        <fullName evidence="1">DUF5723 domain-containing protein</fullName>
    </recommendedName>
</protein>
<dbReference type="AlphaFoldDB" id="A0A3L9YC88"/>
<organism evidence="2 3">
    <name type="scientific">Ulvibacter antarcticus</name>
    <dbReference type="NCBI Taxonomy" id="442714"/>
    <lineage>
        <taxon>Bacteria</taxon>
        <taxon>Pseudomonadati</taxon>
        <taxon>Bacteroidota</taxon>
        <taxon>Flavobacteriia</taxon>
        <taxon>Flavobacteriales</taxon>
        <taxon>Flavobacteriaceae</taxon>
        <taxon>Ulvibacter</taxon>
    </lineage>
</organism>
<keyword evidence="3" id="KW-1185">Reference proteome</keyword>
<dbReference type="OrthoDB" id="975426at2"/>